<reference evidence="2 3" key="1">
    <citation type="submission" date="2018-08" db="EMBL/GenBank/DDBJ databases">
        <title>Genome and evolution of the arbuscular mycorrhizal fungus Diversispora epigaea (formerly Glomus versiforme) and its bacterial endosymbionts.</title>
        <authorList>
            <person name="Sun X."/>
            <person name="Fei Z."/>
            <person name="Harrison M."/>
        </authorList>
    </citation>
    <scope>NUCLEOTIDE SEQUENCE [LARGE SCALE GENOMIC DNA]</scope>
    <source>
        <strain evidence="2 3">IT104</strain>
    </source>
</reference>
<dbReference type="AlphaFoldDB" id="A0A397IWA9"/>
<feature type="region of interest" description="Disordered" evidence="1">
    <location>
        <begin position="1"/>
        <end position="27"/>
    </location>
</feature>
<organism evidence="2 3">
    <name type="scientific">Diversispora epigaea</name>
    <dbReference type="NCBI Taxonomy" id="1348612"/>
    <lineage>
        <taxon>Eukaryota</taxon>
        <taxon>Fungi</taxon>
        <taxon>Fungi incertae sedis</taxon>
        <taxon>Mucoromycota</taxon>
        <taxon>Glomeromycotina</taxon>
        <taxon>Glomeromycetes</taxon>
        <taxon>Diversisporales</taxon>
        <taxon>Diversisporaceae</taxon>
        <taxon>Diversispora</taxon>
    </lineage>
</organism>
<dbReference type="Proteomes" id="UP000266861">
    <property type="component" value="Unassembled WGS sequence"/>
</dbReference>
<name>A0A397IWA9_9GLOM</name>
<dbReference type="STRING" id="1348612.A0A397IWA9"/>
<evidence type="ECO:0000256" key="1">
    <source>
        <dbReference type="SAM" id="MobiDB-lite"/>
    </source>
</evidence>
<accession>A0A397IWA9</accession>
<dbReference type="OrthoDB" id="2411234at2759"/>
<protein>
    <submittedName>
        <fullName evidence="2">Uncharacterized protein</fullName>
    </submittedName>
</protein>
<keyword evidence="3" id="KW-1185">Reference proteome</keyword>
<gene>
    <name evidence="2" type="ORF">Glove_158g94</name>
</gene>
<evidence type="ECO:0000313" key="3">
    <source>
        <dbReference type="Proteomes" id="UP000266861"/>
    </source>
</evidence>
<sequence>MENLQGNNDLDDNHVQKKPKLNKGGPKADEIWKYYNKQKNETSDGHYSAECYSCKKSWSRGEPAKLKAHLANECLKCPEDIRKYWQKKLISEKIDYFQCLTKNNATILGPQLINNHFNFNKPATNEEIDHSLVKAMIMTGMPLRLIESPFMIDFIHELNSEYTPPSYSTLSGQLLDQVISQAELKIEKETDHNIKK</sequence>
<dbReference type="EMBL" id="PQFF01000149">
    <property type="protein sequence ID" value="RHZ78658.1"/>
    <property type="molecule type" value="Genomic_DNA"/>
</dbReference>
<proteinExistence type="predicted"/>
<evidence type="ECO:0000313" key="2">
    <source>
        <dbReference type="EMBL" id="RHZ78658.1"/>
    </source>
</evidence>
<comment type="caution">
    <text evidence="2">The sequence shown here is derived from an EMBL/GenBank/DDBJ whole genome shotgun (WGS) entry which is preliminary data.</text>
</comment>